<feature type="region of interest" description="Disordered" evidence="2">
    <location>
        <begin position="510"/>
        <end position="555"/>
    </location>
</feature>
<feature type="compositionally biased region" description="Low complexity" evidence="2">
    <location>
        <begin position="527"/>
        <end position="538"/>
    </location>
</feature>
<keyword evidence="1" id="KW-0175">Coiled coil</keyword>
<accession>A0A2D2DQ88</accession>
<evidence type="ECO:0000256" key="1">
    <source>
        <dbReference type="SAM" id="Coils"/>
    </source>
</evidence>
<keyword evidence="4" id="KW-1185">Reference proteome</keyword>
<evidence type="ECO:0000313" key="3">
    <source>
        <dbReference type="EMBL" id="ATQ77146.1"/>
    </source>
</evidence>
<protein>
    <submittedName>
        <fullName evidence="3">Uncharacterized protein</fullName>
    </submittedName>
</protein>
<evidence type="ECO:0000313" key="4">
    <source>
        <dbReference type="Proteomes" id="UP000229897"/>
    </source>
</evidence>
<organism evidence="3 4">
    <name type="scientific">Massilia violaceinigra</name>
    <dbReference type="NCBI Taxonomy" id="2045208"/>
    <lineage>
        <taxon>Bacteria</taxon>
        <taxon>Pseudomonadati</taxon>
        <taxon>Pseudomonadota</taxon>
        <taxon>Betaproteobacteria</taxon>
        <taxon>Burkholderiales</taxon>
        <taxon>Oxalobacteraceae</taxon>
        <taxon>Telluria group</taxon>
        <taxon>Massilia</taxon>
    </lineage>
</organism>
<gene>
    <name evidence="3" type="ORF">CR152_23475</name>
</gene>
<feature type="compositionally biased region" description="Low complexity" evidence="2">
    <location>
        <begin position="345"/>
        <end position="358"/>
    </location>
</feature>
<sequence>MDTPQITPLSARSAGLIAPLAPTHTVAIEQVQSLPLAAVAPTTVDLSTSGRFLSLASLFQKKMLDLQNAVAADTDASKQLADVTVAAAAVASIFNELQTSVVDNTGAAMDTLGDQSLQSQFFQQFGGTPQDADASLAAIGLSFTPATSTTPGTLRMDETALQDAFGRDPVATSALLERAANAFFGVVSTQVQAQAAGVSFLSDDSVIGAAPRDFNATPSQAASNADNLFVQNLVAETLREESALLDERATGVPPFLTQTDLGEGRDFPVQMDLIASPETEALAVGARVASLPADPDAQAIAANATLVEALATPIVAAAPTALAMPPAPAAPPVAATLSTEDRTQSASSATTPATATISGPDTTASNAISVAEQARVLAQQLQAEREAARELDEKIAGASDAVRAALADDIAKRDALRVDQLNVERSMEQRRADQLAQAGAAPVPVAPDQFPRPAAAVSTVTTAQTVAQDLNEDPNITPQQAPLPAPNQAQLAARDPAIAAAIAAYNVNTGPFAAQNGRPDIQPPKAKPVAPVAGVTKVEPAGALGTPGDGSSPLR</sequence>
<feature type="coiled-coil region" evidence="1">
    <location>
        <begin position="371"/>
        <end position="438"/>
    </location>
</feature>
<proteinExistence type="predicted"/>
<dbReference type="EMBL" id="CP024608">
    <property type="protein sequence ID" value="ATQ77146.1"/>
    <property type="molecule type" value="Genomic_DNA"/>
</dbReference>
<reference evidence="3" key="1">
    <citation type="submission" date="2017-10" db="EMBL/GenBank/DDBJ databases">
        <title>Massilia psychrophilum sp. nov., a novel purple-pigmented bacterium isolated from Tianshan glacier, Xinjiang Municipality, China.</title>
        <authorList>
            <person name="Wang H."/>
        </authorList>
    </citation>
    <scope>NUCLEOTIDE SEQUENCE [LARGE SCALE GENOMIC DNA]</scope>
    <source>
        <strain evidence="3">B2</strain>
    </source>
</reference>
<dbReference type="OrthoDB" id="8775963at2"/>
<feature type="region of interest" description="Disordered" evidence="2">
    <location>
        <begin position="332"/>
        <end position="361"/>
    </location>
</feature>
<dbReference type="AlphaFoldDB" id="A0A2D2DQ88"/>
<dbReference type="Proteomes" id="UP000229897">
    <property type="component" value="Chromosome"/>
</dbReference>
<name>A0A2D2DQ88_9BURK</name>
<evidence type="ECO:0000256" key="2">
    <source>
        <dbReference type="SAM" id="MobiDB-lite"/>
    </source>
</evidence>
<dbReference type="RefSeq" id="WP_099879056.1">
    <property type="nucleotide sequence ID" value="NZ_CP024608.1"/>
</dbReference>
<dbReference type="KEGG" id="mass:CR152_23475"/>